<comment type="caution">
    <text evidence="1">The sequence shown here is derived from an EMBL/GenBank/DDBJ whole genome shotgun (WGS) entry which is preliminary data.</text>
</comment>
<dbReference type="EMBL" id="JAJNNZ010000002">
    <property type="protein sequence ID" value="MCJ2375705.1"/>
    <property type="molecule type" value="Genomic_DNA"/>
</dbReference>
<dbReference type="InterPro" id="IPR015003">
    <property type="entry name" value="DUF1853"/>
</dbReference>
<evidence type="ECO:0000313" key="1">
    <source>
        <dbReference type="EMBL" id="MCJ2375705.1"/>
    </source>
</evidence>
<dbReference type="AlphaFoldDB" id="A0A9X1WBR3"/>
<protein>
    <submittedName>
        <fullName evidence="1">DUF1853 family protein</fullName>
    </submittedName>
</protein>
<gene>
    <name evidence="1" type="ORF">LNL84_02555</name>
</gene>
<name>A0A9X1WBR3_9VIBR</name>
<keyword evidence="2" id="KW-1185">Reference proteome</keyword>
<dbReference type="Proteomes" id="UP001139488">
    <property type="component" value="Unassembled WGS sequence"/>
</dbReference>
<organism evidence="1 2">
    <name type="scientific">Vibrio gelatinilyticus</name>
    <dbReference type="NCBI Taxonomy" id="2893468"/>
    <lineage>
        <taxon>Bacteria</taxon>
        <taxon>Pseudomonadati</taxon>
        <taxon>Pseudomonadota</taxon>
        <taxon>Gammaproteobacteria</taxon>
        <taxon>Vibrionales</taxon>
        <taxon>Vibrionaceae</taxon>
        <taxon>Vibrio</taxon>
    </lineage>
</organism>
<accession>A0A9X1WBR3</accession>
<sequence length="256" mass="29987">MSDSDLPTFATWIETSKGLVSGDSRIAKTFPVMGYSYDTLNTHYNGNPRLGFLYQELCKRLFDDHPHYQMIAEEVQLQQDKRTIGAIDFLLKNTEENRVEHWEVAIKFYLLKQGRWYGPNAKDRLDIKLSRMLEHQLTMTNTKAFQILFPEFEQITKHLLMQGRLYVNPFESEDVPTNCLGLPIEQQNITGLWCYQSQFTQITEPLYKLKKPYWATGLKCVTDLTPIIEPPEHFIHCQSKSGQFWFIVPDDWPNNV</sequence>
<dbReference type="Pfam" id="PF08907">
    <property type="entry name" value="DUF1853"/>
    <property type="match status" value="1"/>
</dbReference>
<reference evidence="1" key="1">
    <citation type="submission" date="2021-11" db="EMBL/GenBank/DDBJ databases">
        <title>Vibrio ZSDE26 sp. nov. and Vibrio ZSDZ34 sp. nov., isolated from coastal seawater in Qingdao.</title>
        <authorList>
            <person name="Zhang P."/>
        </authorList>
    </citation>
    <scope>NUCLEOTIDE SEQUENCE</scope>
    <source>
        <strain evidence="1">ZSDZ34</strain>
    </source>
</reference>
<proteinExistence type="predicted"/>
<dbReference type="RefSeq" id="WP_244355006.1">
    <property type="nucleotide sequence ID" value="NZ_JAJNNZ010000002.1"/>
</dbReference>
<evidence type="ECO:0000313" key="2">
    <source>
        <dbReference type="Proteomes" id="UP001139488"/>
    </source>
</evidence>